<reference evidence="12" key="1">
    <citation type="journal article" date="2019" name="Int. J. Syst. Evol. Microbiol.">
        <title>The Global Catalogue of Microorganisms (GCM) 10K type strain sequencing project: providing services to taxonomists for standard genome sequencing and annotation.</title>
        <authorList>
            <consortium name="The Broad Institute Genomics Platform"/>
            <consortium name="The Broad Institute Genome Sequencing Center for Infectious Disease"/>
            <person name="Wu L."/>
            <person name="Ma J."/>
        </authorList>
    </citation>
    <scope>NUCLEOTIDE SEQUENCE [LARGE SCALE GENOMIC DNA]</scope>
    <source>
        <strain evidence="12">CGMCC 1.15790</strain>
    </source>
</reference>
<dbReference type="Proteomes" id="UP001596143">
    <property type="component" value="Unassembled WGS sequence"/>
</dbReference>
<dbReference type="Gene3D" id="1.10.287.1490">
    <property type="match status" value="1"/>
</dbReference>
<comment type="subcellular location">
    <subcellularLocation>
        <location evidence="1">Cell membrane</location>
        <topology evidence="1">Single-pass membrane protein</topology>
    </subcellularLocation>
</comment>
<evidence type="ECO:0000256" key="2">
    <source>
        <dbReference type="ARBA" id="ARBA00022618"/>
    </source>
</evidence>
<dbReference type="RefSeq" id="WP_270897195.1">
    <property type="nucleotide sequence ID" value="NZ_JBHSPF010000059.1"/>
</dbReference>
<evidence type="ECO:0000256" key="8">
    <source>
        <dbReference type="ARBA" id="ARBA00023306"/>
    </source>
</evidence>
<feature type="coiled-coil region" evidence="9">
    <location>
        <begin position="371"/>
        <end position="437"/>
    </location>
</feature>
<keyword evidence="6 10" id="KW-0472">Membrane</keyword>
<keyword evidence="3 10" id="KW-0812">Transmembrane</keyword>
<organism evidence="11 12">
    <name type="scientific">Aliibacillus thermotolerans</name>
    <dbReference type="NCBI Taxonomy" id="1834418"/>
    <lineage>
        <taxon>Bacteria</taxon>
        <taxon>Bacillati</taxon>
        <taxon>Bacillota</taxon>
        <taxon>Bacilli</taxon>
        <taxon>Bacillales</taxon>
        <taxon>Bacillaceae</taxon>
        <taxon>Aliibacillus</taxon>
    </lineage>
</organism>
<accession>A0ABW0U9X7</accession>
<dbReference type="Pfam" id="PF06160">
    <property type="entry name" value="EzrA"/>
    <property type="match status" value="1"/>
</dbReference>
<evidence type="ECO:0000256" key="4">
    <source>
        <dbReference type="ARBA" id="ARBA00022989"/>
    </source>
</evidence>
<feature type="coiled-coil region" evidence="9">
    <location>
        <begin position="312"/>
        <end position="339"/>
    </location>
</feature>
<dbReference type="InterPro" id="IPR010379">
    <property type="entry name" value="EzrA"/>
</dbReference>
<evidence type="ECO:0000256" key="10">
    <source>
        <dbReference type="SAM" id="Phobius"/>
    </source>
</evidence>
<dbReference type="EMBL" id="JBHSPF010000059">
    <property type="protein sequence ID" value="MFC5629471.1"/>
    <property type="molecule type" value="Genomic_DNA"/>
</dbReference>
<keyword evidence="12" id="KW-1185">Reference proteome</keyword>
<evidence type="ECO:0000256" key="9">
    <source>
        <dbReference type="SAM" id="Coils"/>
    </source>
</evidence>
<evidence type="ECO:0000256" key="1">
    <source>
        <dbReference type="ARBA" id="ARBA00004162"/>
    </source>
</evidence>
<evidence type="ECO:0000313" key="11">
    <source>
        <dbReference type="EMBL" id="MFC5629471.1"/>
    </source>
</evidence>
<proteinExistence type="predicted"/>
<keyword evidence="5 9" id="KW-0175">Coiled coil</keyword>
<feature type="transmembrane region" description="Helical" evidence="10">
    <location>
        <begin position="6"/>
        <end position="22"/>
    </location>
</feature>
<protein>
    <submittedName>
        <fullName evidence="11">Septation ring formation regulator EzrA</fullName>
    </submittedName>
</protein>
<evidence type="ECO:0000256" key="3">
    <source>
        <dbReference type="ARBA" id="ARBA00022692"/>
    </source>
</evidence>
<keyword evidence="8" id="KW-0131">Cell cycle</keyword>
<gene>
    <name evidence="11" type="ORF">ACFPTR_11470</name>
</gene>
<evidence type="ECO:0000256" key="7">
    <source>
        <dbReference type="ARBA" id="ARBA00023210"/>
    </source>
</evidence>
<keyword evidence="2" id="KW-0132">Cell division</keyword>
<evidence type="ECO:0000256" key="5">
    <source>
        <dbReference type="ARBA" id="ARBA00023054"/>
    </source>
</evidence>
<sequence length="560" mass="66227">MTIYIVVALAVVLAGIILYGSIRRKKVYAKVDELEQRKVEIANTPVAEEIGKVKGLIMSGETEEKFERWRQEWDDIVGIQIPKLEDTLFEIDEWADKYRFRQAKEHIEKVEQTLAEMERHIHTIFSEVNELVHSEEDNRTKITTLKESYESMKLFISQNWGSLGPAAPVFEKRLQEWQPLFERFEEETNDGNYMKAKEIVDELEEKIVEEKEKMDVVPPLLIDIETDLPEECREVLNGIKEMEQQGYVMEEFDFRKTIKQFMTELPSLKKEVAQLQLEKVQERTKEMHEYLNKVYEVLEKEVEARQYVERQLAPTEQQLNELDEKLSYLEEEQQKVKMSYRIPPEEEERYIRLNEDLENSTKSWRVVQDAFEKRKITFSALENNLKDLQKEIRRLEKEMDQSKEKLYALRKDEVKAVEALKELRRQILEEQMKLEKSYLPKIPASLVKEIDMAEEKIDALQNVLQQVPVEIGRVTNIVEDASHHVNKVKQELRTTMEQAALAERAIQYGNKYRRTSKRIDQALSEAEEHFRNGYYDEAVTIAKEAMEDQVPDVLEKIKSQ</sequence>
<evidence type="ECO:0000313" key="12">
    <source>
        <dbReference type="Proteomes" id="UP001596143"/>
    </source>
</evidence>
<feature type="coiled-coil region" evidence="9">
    <location>
        <begin position="258"/>
        <end position="285"/>
    </location>
</feature>
<comment type="caution">
    <text evidence="11">The sequence shown here is derived from an EMBL/GenBank/DDBJ whole genome shotgun (WGS) entry which is preliminary data.</text>
</comment>
<keyword evidence="7" id="KW-0717">Septation</keyword>
<keyword evidence="4 10" id="KW-1133">Transmembrane helix</keyword>
<evidence type="ECO:0000256" key="6">
    <source>
        <dbReference type="ARBA" id="ARBA00023136"/>
    </source>
</evidence>
<name>A0ABW0U9X7_9BACI</name>